<evidence type="ECO:0000256" key="9">
    <source>
        <dbReference type="ARBA" id="ARBA00022692"/>
    </source>
</evidence>
<dbReference type="Gene3D" id="3.40.50.1000">
    <property type="entry name" value="HAD superfamily/HAD-like"/>
    <property type="match status" value="1"/>
</dbReference>
<keyword evidence="23" id="KW-1185">Reference proteome</keyword>
<dbReference type="InterPro" id="IPR008250">
    <property type="entry name" value="ATPase_P-typ_transduc_dom_A_sf"/>
</dbReference>
<protein>
    <recommendedName>
        <fullName evidence="5">Magnesium-transporting ATPase, P-type 1</fullName>
        <ecNumber evidence="4">7.2.2.14</ecNumber>
    </recommendedName>
    <alternativeName>
        <fullName evidence="16">Mg(2+) transport ATPase, P-type 1</fullName>
    </alternativeName>
</protein>
<keyword evidence="6" id="KW-1003">Cell membrane</keyword>
<evidence type="ECO:0000256" key="12">
    <source>
        <dbReference type="ARBA" id="ARBA00022842"/>
    </source>
</evidence>
<dbReference type="InterPro" id="IPR023298">
    <property type="entry name" value="ATPase_P-typ_TM_dom_sf"/>
</dbReference>
<comment type="catalytic activity">
    <reaction evidence="18">
        <text>ATP + H2O = ADP + phosphate + H(+)</text>
        <dbReference type="Rhea" id="RHEA:13065"/>
        <dbReference type="ChEBI" id="CHEBI:15377"/>
        <dbReference type="ChEBI" id="CHEBI:15378"/>
        <dbReference type="ChEBI" id="CHEBI:30616"/>
        <dbReference type="ChEBI" id="CHEBI:43474"/>
        <dbReference type="ChEBI" id="CHEBI:456216"/>
    </reaction>
</comment>
<evidence type="ECO:0000256" key="6">
    <source>
        <dbReference type="ARBA" id="ARBA00022475"/>
    </source>
</evidence>
<dbReference type="Gene3D" id="1.20.1110.10">
    <property type="entry name" value="Calcium-transporting ATPase, transmembrane domain"/>
    <property type="match status" value="1"/>
</dbReference>
<evidence type="ECO:0000256" key="8">
    <source>
        <dbReference type="ARBA" id="ARBA00022553"/>
    </source>
</evidence>
<dbReference type="InterPro" id="IPR059000">
    <property type="entry name" value="ATPase_P-type_domA"/>
</dbReference>
<keyword evidence="13" id="KW-1278">Translocase</keyword>
<feature type="compositionally biased region" description="Basic residues" evidence="19">
    <location>
        <begin position="825"/>
        <end position="845"/>
    </location>
</feature>
<evidence type="ECO:0000256" key="11">
    <source>
        <dbReference type="ARBA" id="ARBA00022840"/>
    </source>
</evidence>
<dbReference type="SUPFAM" id="SSF81653">
    <property type="entry name" value="Calcium ATPase, transduction domain A"/>
    <property type="match status" value="1"/>
</dbReference>
<keyword evidence="8" id="KW-0597">Phosphoprotein</keyword>
<dbReference type="InterPro" id="IPR001757">
    <property type="entry name" value="P_typ_ATPase"/>
</dbReference>
<gene>
    <name evidence="22" type="primary">mgtA</name>
    <name evidence="22" type="ORF">IEQ31_34020</name>
</gene>
<name>A0ABR8LEC4_9ACTN</name>
<dbReference type="EMBL" id="JACXRZ010000043">
    <property type="protein sequence ID" value="MBD3148159.1"/>
    <property type="molecule type" value="Genomic_DNA"/>
</dbReference>
<comment type="subcellular location">
    <subcellularLocation>
        <location evidence="2">Cell inner membrane</location>
        <topology evidence="2">Multi-pass membrane protein</topology>
    </subcellularLocation>
</comment>
<evidence type="ECO:0000256" key="17">
    <source>
        <dbReference type="ARBA" id="ARBA00047295"/>
    </source>
</evidence>
<comment type="function">
    <text evidence="1">Mediates magnesium influx to the cytosol.</text>
</comment>
<keyword evidence="9 20" id="KW-0812">Transmembrane</keyword>
<evidence type="ECO:0000256" key="13">
    <source>
        <dbReference type="ARBA" id="ARBA00022967"/>
    </source>
</evidence>
<reference evidence="22 23" key="1">
    <citation type="submission" date="2020-09" db="EMBL/GenBank/DDBJ databases">
        <title>Actinomycete isolated from the Camponotus japonicus Mayr.</title>
        <authorList>
            <person name="Gong X."/>
        </authorList>
    </citation>
    <scope>NUCLEOTIDE SEQUENCE [LARGE SCALE GENOMIC DNA]</scope>
    <source>
        <strain evidence="22 23">2C-HV3</strain>
    </source>
</reference>
<feature type="domain" description="Cation-transporting P-type ATPase N-terminal" evidence="21">
    <location>
        <begin position="12"/>
        <end position="77"/>
    </location>
</feature>
<feature type="transmembrane region" description="Helical" evidence="20">
    <location>
        <begin position="787"/>
        <end position="805"/>
    </location>
</feature>
<dbReference type="NCBIfam" id="TIGR01494">
    <property type="entry name" value="ATPase_P-type"/>
    <property type="match status" value="2"/>
</dbReference>
<feature type="transmembrane region" description="Helical" evidence="20">
    <location>
        <begin position="694"/>
        <end position="717"/>
    </location>
</feature>
<dbReference type="SFLD" id="SFLDG00002">
    <property type="entry name" value="C1.7:_P-type_atpase_like"/>
    <property type="match status" value="1"/>
</dbReference>
<dbReference type="EC" id="7.2.2.14" evidence="4"/>
<dbReference type="InterPro" id="IPR023299">
    <property type="entry name" value="ATPase_P-typ_cyto_dom_N"/>
</dbReference>
<evidence type="ECO:0000313" key="23">
    <source>
        <dbReference type="Proteomes" id="UP000653231"/>
    </source>
</evidence>
<dbReference type="PANTHER" id="PTHR42861">
    <property type="entry name" value="CALCIUM-TRANSPORTING ATPASE"/>
    <property type="match status" value="1"/>
</dbReference>
<dbReference type="SFLD" id="SFLDF00027">
    <property type="entry name" value="p-type_atpase"/>
    <property type="match status" value="1"/>
</dbReference>
<evidence type="ECO:0000256" key="1">
    <source>
        <dbReference type="ARBA" id="ARBA00003954"/>
    </source>
</evidence>
<feature type="transmembrane region" description="Helical" evidence="20">
    <location>
        <begin position="257"/>
        <end position="282"/>
    </location>
</feature>
<dbReference type="NCBIfam" id="TIGR01524">
    <property type="entry name" value="ATPase-IIIB_Mg"/>
    <property type="match status" value="1"/>
</dbReference>
<feature type="region of interest" description="Disordered" evidence="19">
    <location>
        <begin position="820"/>
        <end position="859"/>
    </location>
</feature>
<feature type="transmembrane region" description="Helical" evidence="20">
    <location>
        <begin position="755"/>
        <end position="775"/>
    </location>
</feature>
<keyword evidence="10" id="KW-0547">Nucleotide-binding</keyword>
<evidence type="ECO:0000256" key="7">
    <source>
        <dbReference type="ARBA" id="ARBA00022519"/>
    </source>
</evidence>
<evidence type="ECO:0000256" key="5">
    <source>
        <dbReference type="ARBA" id="ARBA00013555"/>
    </source>
</evidence>
<evidence type="ECO:0000256" key="18">
    <source>
        <dbReference type="ARBA" id="ARBA00049360"/>
    </source>
</evidence>
<dbReference type="InterPro" id="IPR036412">
    <property type="entry name" value="HAD-like_sf"/>
</dbReference>
<evidence type="ECO:0000256" key="14">
    <source>
        <dbReference type="ARBA" id="ARBA00022989"/>
    </source>
</evidence>
<keyword evidence="14 20" id="KW-1133">Transmembrane helix</keyword>
<comment type="similarity">
    <text evidence="3">Belongs to the cation transport ATPase (P-type) (TC 3.A.3) family. Type IIIB subfamily.</text>
</comment>
<dbReference type="SUPFAM" id="SSF81665">
    <property type="entry name" value="Calcium ATPase, transmembrane domain M"/>
    <property type="match status" value="1"/>
</dbReference>
<feature type="transmembrane region" description="Helical" evidence="20">
    <location>
        <begin position="723"/>
        <end position="743"/>
    </location>
</feature>
<evidence type="ECO:0000256" key="4">
    <source>
        <dbReference type="ARBA" id="ARBA00012786"/>
    </source>
</evidence>
<dbReference type="InterPro" id="IPR006068">
    <property type="entry name" value="ATPase_P-typ_cation-transptr_C"/>
</dbReference>
<sequence length="859" mass="91063">MGPIEMTGPASDEGSTVTEPAVTGLTDEQAAAIRSTVGSNAVRSHRARPLAVLARQLRNPLLMLLLVAATVSFFVGERTDAVVIGVIIALSVGLGFANEYRAERAVEALHEHMRSRARVLRGGTLVERDVTDLVPGDVVQLKLGAVVPADIELTEARDVECDESVLTGESLPVRRKPGDTALMGTVVTAGTATGTVSRTGARTAFGAIAAGLGERHAETAFQIGLRRFSGLLVWVAAALTAGVFVTNLVLGRPLLDAMLFSLAIAVGVTPQLLPAVVTTSLATGARRLTRLKVLVKRLVAIEDLGDVEVLFTDKTGTLTQAKIALRQALRPDGTPDRGDALGPFRLGVLCADPPGSGPLDDALHDALHGTDAGAGEWAPEGYRQVDAKPFDHERRMSSVLVEDTIGDTLTIVKGAPEAVLARCRTVPEESRALAGRLFAEGARLVAVAVRPGARELVESDLDLAGFLVFSDPPKPGVEQALRHLSALGVTVKILTGDHPTVATGLCEKIGLPVSGVLTGEEIERLDDAALTDALPATTVFARVSPEQKARIVSIQRSGGLDVAYLGDGVNDALALHRADVGISVDTGADVARDAADVVLLEKDLGVLADGIVEGRRIFANTIKYLLMGTASNVGNMFSAAAASAVLPFLPMLPSQVLLNNLLYDASQLAIPADAVDREQLARPARFDLGLIRRFMLVFGPLSSVFDLAMFTLLLRVFHTAPPLFRASWFVESLATQTLVIFIVRTRRTPFWRSRPAAALVIAVGTVVAAGLALPYAPFAPDLGLAPIPPAILGTVAVLLIVYLALVEAVKRRFRTVPATRERHLPPHRRVHRRSTPFSRRLRPTRRNQAPARSAGSASS</sequence>
<dbReference type="SFLD" id="SFLDS00003">
    <property type="entry name" value="Haloacid_Dehalogenase"/>
    <property type="match status" value="1"/>
</dbReference>
<comment type="catalytic activity">
    <reaction evidence="17">
        <text>Mg(2+)(out) + ATP + H2O = Mg(2+)(in) + ADP + phosphate + H(+)</text>
        <dbReference type="Rhea" id="RHEA:10260"/>
        <dbReference type="ChEBI" id="CHEBI:15377"/>
        <dbReference type="ChEBI" id="CHEBI:15378"/>
        <dbReference type="ChEBI" id="CHEBI:18420"/>
        <dbReference type="ChEBI" id="CHEBI:30616"/>
        <dbReference type="ChEBI" id="CHEBI:43474"/>
        <dbReference type="ChEBI" id="CHEBI:456216"/>
        <dbReference type="EC" id="7.2.2.14"/>
    </reaction>
</comment>
<feature type="transmembrane region" description="Helical" evidence="20">
    <location>
        <begin position="57"/>
        <end position="75"/>
    </location>
</feature>
<dbReference type="Pfam" id="PF00122">
    <property type="entry name" value="E1-E2_ATPase"/>
    <property type="match status" value="1"/>
</dbReference>
<evidence type="ECO:0000313" key="22">
    <source>
        <dbReference type="EMBL" id="MBD3148159.1"/>
    </source>
</evidence>
<keyword evidence="7" id="KW-0997">Cell inner membrane</keyword>
<keyword evidence="11" id="KW-0067">ATP-binding</keyword>
<evidence type="ECO:0000256" key="15">
    <source>
        <dbReference type="ARBA" id="ARBA00023136"/>
    </source>
</evidence>
<evidence type="ECO:0000256" key="16">
    <source>
        <dbReference type="ARBA" id="ARBA00029806"/>
    </source>
</evidence>
<dbReference type="InterPro" id="IPR004014">
    <property type="entry name" value="ATPase_P-typ_cation-transptr_N"/>
</dbReference>
<dbReference type="InterPro" id="IPR006415">
    <property type="entry name" value="P-type_ATPase_IIIB"/>
</dbReference>
<evidence type="ECO:0000256" key="10">
    <source>
        <dbReference type="ARBA" id="ARBA00022741"/>
    </source>
</evidence>
<dbReference type="Pfam" id="PF00689">
    <property type="entry name" value="Cation_ATPase_C"/>
    <property type="match status" value="1"/>
</dbReference>
<dbReference type="InterPro" id="IPR044492">
    <property type="entry name" value="P_typ_ATPase_HD_dom"/>
</dbReference>
<proteinExistence type="inferred from homology"/>
<dbReference type="InterPro" id="IPR018303">
    <property type="entry name" value="ATPase_P-typ_P_site"/>
</dbReference>
<dbReference type="InterPro" id="IPR023214">
    <property type="entry name" value="HAD_sf"/>
</dbReference>
<dbReference type="SUPFAM" id="SSF56784">
    <property type="entry name" value="HAD-like"/>
    <property type="match status" value="1"/>
</dbReference>
<keyword evidence="12" id="KW-0460">Magnesium</keyword>
<evidence type="ECO:0000256" key="3">
    <source>
        <dbReference type="ARBA" id="ARBA00008746"/>
    </source>
</evidence>
<dbReference type="Gene3D" id="2.70.150.10">
    <property type="entry name" value="Calcium-transporting ATPase, cytoplasmic transduction domain A"/>
    <property type="match status" value="1"/>
</dbReference>
<dbReference type="PRINTS" id="PR01836">
    <property type="entry name" value="MGATPASE"/>
</dbReference>
<evidence type="ECO:0000256" key="19">
    <source>
        <dbReference type="SAM" id="MobiDB-lite"/>
    </source>
</evidence>
<feature type="transmembrane region" description="Helical" evidence="20">
    <location>
        <begin position="81"/>
        <end position="97"/>
    </location>
</feature>
<dbReference type="Pfam" id="PF00690">
    <property type="entry name" value="Cation_ATPase_N"/>
    <property type="match status" value="1"/>
</dbReference>
<dbReference type="PROSITE" id="PS00154">
    <property type="entry name" value="ATPASE_E1_E2"/>
    <property type="match status" value="1"/>
</dbReference>
<dbReference type="Gene3D" id="3.40.1110.10">
    <property type="entry name" value="Calcium-transporting ATPase, cytoplasmic domain N"/>
    <property type="match status" value="1"/>
</dbReference>
<accession>A0ABR8LEC4</accession>
<evidence type="ECO:0000256" key="2">
    <source>
        <dbReference type="ARBA" id="ARBA00004429"/>
    </source>
</evidence>
<dbReference type="SMART" id="SM00831">
    <property type="entry name" value="Cation_ATPase_N"/>
    <property type="match status" value="1"/>
</dbReference>
<organism evidence="22 23">
    <name type="scientific">Microbispora bryophytorum subsp. camponoti</name>
    <dbReference type="NCBI Taxonomy" id="1677852"/>
    <lineage>
        <taxon>Bacteria</taxon>
        <taxon>Bacillati</taxon>
        <taxon>Actinomycetota</taxon>
        <taxon>Actinomycetes</taxon>
        <taxon>Streptosporangiales</taxon>
        <taxon>Streptosporangiaceae</taxon>
        <taxon>Microbispora</taxon>
    </lineage>
</organism>
<dbReference type="Pfam" id="PF00702">
    <property type="entry name" value="Hydrolase"/>
    <property type="match status" value="1"/>
</dbReference>
<keyword evidence="15 20" id="KW-0472">Membrane</keyword>
<evidence type="ECO:0000256" key="20">
    <source>
        <dbReference type="SAM" id="Phobius"/>
    </source>
</evidence>
<feature type="transmembrane region" description="Helical" evidence="20">
    <location>
        <begin position="231"/>
        <end position="251"/>
    </location>
</feature>
<dbReference type="Proteomes" id="UP000653231">
    <property type="component" value="Unassembled WGS sequence"/>
</dbReference>
<evidence type="ECO:0000259" key="21">
    <source>
        <dbReference type="SMART" id="SM00831"/>
    </source>
</evidence>
<comment type="caution">
    <text evidence="22">The sequence shown here is derived from an EMBL/GenBank/DDBJ whole genome shotgun (WGS) entry which is preliminary data.</text>
</comment>